<protein>
    <submittedName>
        <fullName evidence="2">Uncharacterized protein</fullName>
    </submittedName>
</protein>
<proteinExistence type="predicted"/>
<dbReference type="Proteomes" id="UP000377798">
    <property type="component" value="Unassembled WGS sequence"/>
</dbReference>
<gene>
    <name evidence="2" type="ORF">NCTC13150_01718</name>
</gene>
<dbReference type="RefSeq" id="WP_034439237.1">
    <property type="nucleotide sequence ID" value="NZ_CAACYI010000001.1"/>
</dbReference>
<reference evidence="2 3" key="1">
    <citation type="submission" date="2019-02" db="EMBL/GenBank/DDBJ databases">
        <authorList>
            <consortium name="Pathogen Informatics"/>
        </authorList>
    </citation>
    <scope>NUCLEOTIDE SEQUENCE [LARGE SCALE GENOMIC DNA]</scope>
    <source>
        <strain evidence="2 3">3012STDY7089603</strain>
    </source>
</reference>
<evidence type="ECO:0000256" key="1">
    <source>
        <dbReference type="SAM" id="MobiDB-lite"/>
    </source>
</evidence>
<accession>A0A8H2M8G4</accession>
<dbReference type="EMBL" id="CAACYI010000001">
    <property type="protein sequence ID" value="VFB17133.1"/>
    <property type="molecule type" value="Genomic_DNA"/>
</dbReference>
<dbReference type="InterPro" id="IPR024209">
    <property type="entry name" value="CDIF630_02480-like"/>
</dbReference>
<feature type="region of interest" description="Disordered" evidence="1">
    <location>
        <begin position="1"/>
        <end position="73"/>
    </location>
</feature>
<name>A0A8H2M8G4_9FIRM</name>
<dbReference type="AlphaFoldDB" id="A0A8H2M8G4"/>
<evidence type="ECO:0000313" key="3">
    <source>
        <dbReference type="Proteomes" id="UP000377798"/>
    </source>
</evidence>
<sequence length="73" mass="8292">MKEENMKDVKNISTAKAKEMKAHLAQENSKDHQTTPASDLYSKVQGKDPETGVEKPTKEAVEEAMEWNQENQM</sequence>
<feature type="compositionally biased region" description="Basic and acidic residues" evidence="1">
    <location>
        <begin position="1"/>
        <end position="33"/>
    </location>
</feature>
<keyword evidence="3" id="KW-1185">Reference proteome</keyword>
<evidence type="ECO:0000313" key="2">
    <source>
        <dbReference type="EMBL" id="VFB17133.1"/>
    </source>
</evidence>
<organism evidence="2 3">
    <name type="scientific">Urinicoccus massiliensis</name>
    <dbReference type="NCBI Taxonomy" id="1723382"/>
    <lineage>
        <taxon>Bacteria</taxon>
        <taxon>Bacillati</taxon>
        <taxon>Bacillota</taxon>
        <taxon>Tissierellia</taxon>
        <taxon>Tissierellales</taxon>
        <taxon>Peptoniphilaceae</taxon>
        <taxon>Urinicoccus</taxon>
    </lineage>
</organism>
<feature type="compositionally biased region" description="Basic and acidic residues" evidence="1">
    <location>
        <begin position="45"/>
        <end position="61"/>
    </location>
</feature>
<dbReference type="Pfam" id="PF12655">
    <property type="entry name" value="CDIF630_02480-like"/>
    <property type="match status" value="1"/>
</dbReference>
<comment type="caution">
    <text evidence="2">The sequence shown here is derived from an EMBL/GenBank/DDBJ whole genome shotgun (WGS) entry which is preliminary data.</text>
</comment>